<evidence type="ECO:0000256" key="3">
    <source>
        <dbReference type="ARBA" id="ARBA00009466"/>
    </source>
</evidence>
<dbReference type="GO" id="GO:0005643">
    <property type="term" value="C:nuclear pore"/>
    <property type="evidence" value="ECO:0007669"/>
    <property type="project" value="TreeGrafter"/>
</dbReference>
<name>A0A7S0EVY0_9CRYP</name>
<comment type="similarity">
    <text evidence="3">Belongs to the exportin family.</text>
</comment>
<dbReference type="SUPFAM" id="SSF48371">
    <property type="entry name" value="ARM repeat"/>
    <property type="match status" value="1"/>
</dbReference>
<organism evidence="9">
    <name type="scientific">Hanusia phi</name>
    <dbReference type="NCBI Taxonomy" id="3032"/>
    <lineage>
        <taxon>Eukaryota</taxon>
        <taxon>Cryptophyceae</taxon>
        <taxon>Pyrenomonadales</taxon>
        <taxon>Geminigeraceae</taxon>
        <taxon>Hanusia</taxon>
    </lineage>
</organism>
<comment type="subcellular location">
    <subcellularLocation>
        <location evidence="2">Cytoplasm</location>
    </subcellularLocation>
    <subcellularLocation>
        <location evidence="1">Nucleus</location>
    </subcellularLocation>
</comment>
<dbReference type="Pfam" id="PF25795">
    <property type="entry name" value="TPR_XPO7"/>
    <property type="match status" value="1"/>
</dbReference>
<dbReference type="InterPro" id="IPR001494">
    <property type="entry name" value="Importin-beta_N"/>
</dbReference>
<dbReference type="InterPro" id="IPR057947">
    <property type="entry name" value="TPR_XPO7/RBP17"/>
</dbReference>
<dbReference type="InterPro" id="IPR011989">
    <property type="entry name" value="ARM-like"/>
</dbReference>
<keyword evidence="4" id="KW-0813">Transport</keyword>
<evidence type="ECO:0000256" key="5">
    <source>
        <dbReference type="ARBA" id="ARBA00022490"/>
    </source>
</evidence>
<feature type="domain" description="Importin N-terminal" evidence="8">
    <location>
        <begin position="25"/>
        <end position="91"/>
    </location>
</feature>
<evidence type="ECO:0000256" key="4">
    <source>
        <dbReference type="ARBA" id="ARBA00022448"/>
    </source>
</evidence>
<dbReference type="PANTHER" id="PTHR12596:SF2">
    <property type="entry name" value="EXPORTIN-7 ISOFORM X1"/>
    <property type="match status" value="1"/>
</dbReference>
<dbReference type="AlphaFoldDB" id="A0A7S0EVY0"/>
<dbReference type="GO" id="GO:0005737">
    <property type="term" value="C:cytoplasm"/>
    <property type="evidence" value="ECO:0007669"/>
    <property type="project" value="UniProtKB-SubCell"/>
</dbReference>
<evidence type="ECO:0000313" key="9">
    <source>
        <dbReference type="EMBL" id="CAD8496183.1"/>
    </source>
</evidence>
<sequence length="1070" mass="120990">MISEVELLAQQLYGNSSTNEQRADAERKLSVLSSNPEMLDQARMILETSQQPYAQHFAAISMSKLLTIHWGRFSSQQKTDVRSYVFTFLANKGPSLQSFVVAALVNLLARITKLGWFQNPGNDVTEEVSQFLSASVDHCIIGLEILNELTLEMNANKTNLPLAVHRKKSISYRDKSLLQVLQISLQTLSSLLSGSTGQITPEQDSKLREQCLKLSLACLSYDFFGTSSDDSTEDIGSVQVPTHWRSLIEDDNTLATLLQAYSTSAAPYSAMAMECLSQLSSVRRSLFPNQETRHNFLQRVLTAIITILREQQRLGEEENFHEFCRLLSRLKSNFQLAELIKCDIYSELIAAVAQFTIESIRSCPYASNSVYYLLQLWSRMVTSVAYLKGEGESHLDRYVPEITQTYILSKLQSARASLQSNPNEDPMENEELLVDQLDSASPLCRYQYERAAEFLISLFDPLVNKLQALAGQSQVSGIANAEVQVVEGELAWLVYFVGAVVGARGTSRSSDEQELLDGDLCARVFKTIQWIEMRQPMQAGGSSNTLERLELSLLYFFQYFRKAYIGEQANLASTNLYLRLNELVGLSDSLMVMNVIVNKTMQNLKMWSSHEEIVDKSLSLFHELASGYNSSKTLAKLDVITFALRNHGPAQFPFLTKSGNPRHRTQFYITLTRILLMEDTCLMDFEQFMAPFVPILQHLQAFFSHVSNTGPGSAREEAKSLMIGVLRDLRGICFGTSNRRTYVAFFDWIYPDYLPMLINSVELWWNDSAVTTPLLKFVSELVHNKCQRIAFECSSPNGILLFREASSVLFSYGQRILNGVPPTYKDKYKGISICLTVLNRLLSGGYVNFGVFQLYGDSALNNALNIVLQLSLSIPMQDLMAYTKVMRGYFPLQEILCHNHTTYLCLLETPVFLQIMSNIQYGLKWVTPPHDMSVSSDCAAALYHIAEFRFRASKKDAQALASLDRHVAERPQMFGQLLALLLEAVVYDDCPNQWALSRPMLALILTNEEAFEHIKLEMCEAQPPDKKGQMMSAFEKLMNGVQRNLESRNRDRFTQNLTQFRSDVKAFLNP</sequence>
<gene>
    <name evidence="9" type="ORF">HPHI1048_LOCUS17027</name>
</gene>
<keyword evidence="7" id="KW-0539">Nucleus</keyword>
<evidence type="ECO:0000256" key="1">
    <source>
        <dbReference type="ARBA" id="ARBA00004123"/>
    </source>
</evidence>
<dbReference type="PANTHER" id="PTHR12596">
    <property type="entry name" value="EXPORTIN 4,7-RELATED"/>
    <property type="match status" value="1"/>
</dbReference>
<reference evidence="9" key="1">
    <citation type="submission" date="2021-01" db="EMBL/GenBank/DDBJ databases">
        <authorList>
            <person name="Corre E."/>
            <person name="Pelletier E."/>
            <person name="Niang G."/>
            <person name="Scheremetjew M."/>
            <person name="Finn R."/>
            <person name="Kale V."/>
            <person name="Holt S."/>
            <person name="Cochrane G."/>
            <person name="Meng A."/>
            <person name="Brown T."/>
            <person name="Cohen L."/>
        </authorList>
    </citation>
    <scope>NUCLEOTIDE SEQUENCE</scope>
    <source>
        <strain evidence="9">CCMP325</strain>
    </source>
</reference>
<dbReference type="InterPro" id="IPR044189">
    <property type="entry name" value="XPO4/7-like"/>
</dbReference>
<protein>
    <recommendedName>
        <fullName evidence="8">Importin N-terminal domain-containing protein</fullName>
    </recommendedName>
</protein>
<accession>A0A7S0EVY0</accession>
<dbReference type="GO" id="GO:0031267">
    <property type="term" value="F:small GTPase binding"/>
    <property type="evidence" value="ECO:0007669"/>
    <property type="project" value="InterPro"/>
</dbReference>
<dbReference type="Pfam" id="PF03810">
    <property type="entry name" value="IBN_N"/>
    <property type="match status" value="1"/>
</dbReference>
<dbReference type="InterPro" id="IPR016024">
    <property type="entry name" value="ARM-type_fold"/>
</dbReference>
<proteinExistence type="inferred from homology"/>
<dbReference type="SMART" id="SM00913">
    <property type="entry name" value="IBN_N"/>
    <property type="match status" value="1"/>
</dbReference>
<dbReference type="PROSITE" id="PS50166">
    <property type="entry name" value="IMPORTIN_B_NT"/>
    <property type="match status" value="1"/>
</dbReference>
<evidence type="ECO:0000256" key="7">
    <source>
        <dbReference type="ARBA" id="ARBA00023242"/>
    </source>
</evidence>
<dbReference type="Gene3D" id="1.25.10.10">
    <property type="entry name" value="Leucine-rich Repeat Variant"/>
    <property type="match status" value="1"/>
</dbReference>
<evidence type="ECO:0000259" key="8">
    <source>
        <dbReference type="PROSITE" id="PS50166"/>
    </source>
</evidence>
<dbReference type="EMBL" id="HBEO01025296">
    <property type="protein sequence ID" value="CAD8496183.1"/>
    <property type="molecule type" value="Transcribed_RNA"/>
</dbReference>
<dbReference type="GO" id="GO:0006611">
    <property type="term" value="P:protein export from nucleus"/>
    <property type="evidence" value="ECO:0007669"/>
    <property type="project" value="TreeGrafter"/>
</dbReference>
<dbReference type="GO" id="GO:0005049">
    <property type="term" value="F:nuclear export signal receptor activity"/>
    <property type="evidence" value="ECO:0007669"/>
    <property type="project" value="InterPro"/>
</dbReference>
<evidence type="ECO:0000256" key="6">
    <source>
        <dbReference type="ARBA" id="ARBA00022927"/>
    </source>
</evidence>
<keyword evidence="6" id="KW-0653">Protein transport</keyword>
<keyword evidence="5" id="KW-0963">Cytoplasm</keyword>
<evidence type="ECO:0000256" key="2">
    <source>
        <dbReference type="ARBA" id="ARBA00004496"/>
    </source>
</evidence>